<reference evidence="1" key="1">
    <citation type="submission" date="2022-12" db="EMBL/GenBank/DDBJ databases">
        <title>Draft genome assemblies for two species of Escallonia (Escalloniales).</title>
        <authorList>
            <person name="Chanderbali A."/>
            <person name="Dervinis C."/>
            <person name="Anghel I."/>
            <person name="Soltis D."/>
            <person name="Soltis P."/>
            <person name="Zapata F."/>
        </authorList>
    </citation>
    <scope>NUCLEOTIDE SEQUENCE</scope>
    <source>
        <strain evidence="1">UCBG92.1500</strain>
        <tissue evidence="1">Leaf</tissue>
    </source>
</reference>
<proteinExistence type="predicted"/>
<sequence length="64" mass="6882">MVITSGEATLGPEGALDPPLTYEIEGQKKAMRNYSLTMHTEVMVVVEVTTAVVARTEVVGVVDF</sequence>
<dbReference type="AlphaFoldDB" id="A0AA88R3R2"/>
<evidence type="ECO:0000313" key="1">
    <source>
        <dbReference type="EMBL" id="KAK2980637.1"/>
    </source>
</evidence>
<dbReference type="Proteomes" id="UP001187471">
    <property type="component" value="Unassembled WGS sequence"/>
</dbReference>
<gene>
    <name evidence="1" type="ORF">RJ640_011445</name>
</gene>
<name>A0AA88R3R2_9ASTE</name>
<keyword evidence="2" id="KW-1185">Reference proteome</keyword>
<dbReference type="EMBL" id="JAVXUO010001613">
    <property type="protein sequence ID" value="KAK2980637.1"/>
    <property type="molecule type" value="Genomic_DNA"/>
</dbReference>
<protein>
    <submittedName>
        <fullName evidence="1">Uncharacterized protein</fullName>
    </submittedName>
</protein>
<comment type="caution">
    <text evidence="1">The sequence shown here is derived from an EMBL/GenBank/DDBJ whole genome shotgun (WGS) entry which is preliminary data.</text>
</comment>
<evidence type="ECO:0000313" key="2">
    <source>
        <dbReference type="Proteomes" id="UP001187471"/>
    </source>
</evidence>
<accession>A0AA88R3R2</accession>
<organism evidence="1 2">
    <name type="scientific">Escallonia rubra</name>
    <dbReference type="NCBI Taxonomy" id="112253"/>
    <lineage>
        <taxon>Eukaryota</taxon>
        <taxon>Viridiplantae</taxon>
        <taxon>Streptophyta</taxon>
        <taxon>Embryophyta</taxon>
        <taxon>Tracheophyta</taxon>
        <taxon>Spermatophyta</taxon>
        <taxon>Magnoliopsida</taxon>
        <taxon>eudicotyledons</taxon>
        <taxon>Gunneridae</taxon>
        <taxon>Pentapetalae</taxon>
        <taxon>asterids</taxon>
        <taxon>campanulids</taxon>
        <taxon>Escalloniales</taxon>
        <taxon>Escalloniaceae</taxon>
        <taxon>Escallonia</taxon>
    </lineage>
</organism>